<protein>
    <submittedName>
        <fullName evidence="1">Uncharacterized protein</fullName>
    </submittedName>
</protein>
<dbReference type="AlphaFoldDB" id="A0A645ACN0"/>
<accession>A0A645ACN0</accession>
<name>A0A645ACN0_9ZZZZ</name>
<comment type="caution">
    <text evidence="1">The sequence shown here is derived from an EMBL/GenBank/DDBJ whole genome shotgun (WGS) entry which is preliminary data.</text>
</comment>
<dbReference type="EMBL" id="VSSQ01013120">
    <property type="protein sequence ID" value="MPM50777.1"/>
    <property type="molecule type" value="Genomic_DNA"/>
</dbReference>
<evidence type="ECO:0000313" key="1">
    <source>
        <dbReference type="EMBL" id="MPM50777.1"/>
    </source>
</evidence>
<proteinExistence type="predicted"/>
<organism evidence="1">
    <name type="scientific">bioreactor metagenome</name>
    <dbReference type="NCBI Taxonomy" id="1076179"/>
    <lineage>
        <taxon>unclassified sequences</taxon>
        <taxon>metagenomes</taxon>
        <taxon>ecological metagenomes</taxon>
    </lineage>
</organism>
<sequence>MLDRCVGDACLQRGGKVLHNDDGLGPGVLELVLQLSRCIERVHVHHHETGAQDGRHGHWILRHVGHHDGNAVALVQAQRLQIRRQLTALGVGLGVGDVLAHEAVGRAAGIFPESLLHQLDQRCVLRWVNIGGNARRISAKPRSICHAKSPANSGGFRCEICQISRIVTSARDIRSLELP</sequence>
<gene>
    <name evidence="1" type="ORF">SDC9_97520</name>
</gene>
<reference evidence="1" key="1">
    <citation type="submission" date="2019-08" db="EMBL/GenBank/DDBJ databases">
        <authorList>
            <person name="Kucharzyk K."/>
            <person name="Murdoch R.W."/>
            <person name="Higgins S."/>
            <person name="Loffler F."/>
        </authorList>
    </citation>
    <scope>NUCLEOTIDE SEQUENCE</scope>
</reference>